<proteinExistence type="predicted"/>
<dbReference type="Proteomes" id="UP000593574">
    <property type="component" value="Unassembled WGS sequence"/>
</dbReference>
<protein>
    <submittedName>
        <fullName evidence="1">Uncharacterized protein</fullName>
    </submittedName>
</protein>
<organism evidence="1 2">
    <name type="scientific">Gossypium laxum</name>
    <dbReference type="NCBI Taxonomy" id="34288"/>
    <lineage>
        <taxon>Eukaryota</taxon>
        <taxon>Viridiplantae</taxon>
        <taxon>Streptophyta</taxon>
        <taxon>Embryophyta</taxon>
        <taxon>Tracheophyta</taxon>
        <taxon>Spermatophyta</taxon>
        <taxon>Magnoliopsida</taxon>
        <taxon>eudicotyledons</taxon>
        <taxon>Gunneridae</taxon>
        <taxon>Pentapetalae</taxon>
        <taxon>rosids</taxon>
        <taxon>malvids</taxon>
        <taxon>Malvales</taxon>
        <taxon>Malvaceae</taxon>
        <taxon>Malvoideae</taxon>
        <taxon>Gossypium</taxon>
    </lineage>
</organism>
<dbReference type="AlphaFoldDB" id="A0A7J8ZYC7"/>
<evidence type="ECO:0000313" key="1">
    <source>
        <dbReference type="EMBL" id="MBA0716309.1"/>
    </source>
</evidence>
<comment type="caution">
    <text evidence="1">The sequence shown here is derived from an EMBL/GenBank/DDBJ whole genome shotgun (WGS) entry which is preliminary data.</text>
</comment>
<dbReference type="EMBL" id="JABEZV010000007">
    <property type="protein sequence ID" value="MBA0716309.1"/>
    <property type="molecule type" value="Genomic_DNA"/>
</dbReference>
<name>A0A7J8ZYC7_9ROSI</name>
<accession>A0A7J8ZYC7</accession>
<gene>
    <name evidence="1" type="ORF">Golax_015149</name>
</gene>
<sequence>MVVRFWRLGVEMAVLPFLYCAMRPYRELKRS</sequence>
<reference evidence="1 2" key="1">
    <citation type="journal article" date="2019" name="Genome Biol. Evol.">
        <title>Insights into the evolution of the New World diploid cottons (Gossypium, subgenus Houzingenia) based on genome sequencing.</title>
        <authorList>
            <person name="Grover C.E."/>
            <person name="Arick M.A. 2nd"/>
            <person name="Thrash A."/>
            <person name="Conover J.L."/>
            <person name="Sanders W.S."/>
            <person name="Peterson D.G."/>
            <person name="Frelichowski J.E."/>
            <person name="Scheffler J.A."/>
            <person name="Scheffler B.E."/>
            <person name="Wendel J.F."/>
        </authorList>
    </citation>
    <scope>NUCLEOTIDE SEQUENCE [LARGE SCALE GENOMIC DNA]</scope>
    <source>
        <strain evidence="1">4</strain>
        <tissue evidence="1">Leaf</tissue>
    </source>
</reference>
<keyword evidence="2" id="KW-1185">Reference proteome</keyword>
<evidence type="ECO:0000313" key="2">
    <source>
        <dbReference type="Proteomes" id="UP000593574"/>
    </source>
</evidence>